<keyword evidence="5" id="KW-0597">Phosphoprotein</keyword>
<dbReference type="InterPro" id="IPR036097">
    <property type="entry name" value="HisK_dim/P_sf"/>
</dbReference>
<evidence type="ECO:0000256" key="3">
    <source>
        <dbReference type="ARBA" id="ARBA00012438"/>
    </source>
</evidence>
<dbReference type="InterPro" id="IPR050980">
    <property type="entry name" value="2C_sensor_his_kinase"/>
</dbReference>
<evidence type="ECO:0000259" key="11">
    <source>
        <dbReference type="PROSITE" id="PS50109"/>
    </source>
</evidence>
<dbReference type="GO" id="GO:0000155">
    <property type="term" value="F:phosphorelay sensor kinase activity"/>
    <property type="evidence" value="ECO:0007669"/>
    <property type="project" value="InterPro"/>
</dbReference>
<reference evidence="13 14" key="1">
    <citation type="journal article" date="2016" name="Front. Microbiol.">
        <title>Genomic Resource of Rice Seed Associated Bacteria.</title>
        <authorList>
            <person name="Midha S."/>
            <person name="Bansal K."/>
            <person name="Sharma S."/>
            <person name="Kumar N."/>
            <person name="Patil P.P."/>
            <person name="Chaudhry V."/>
            <person name="Patil P.B."/>
        </authorList>
    </citation>
    <scope>NUCLEOTIDE SEQUENCE [LARGE SCALE GENOMIC DNA]</scope>
    <source>
        <strain evidence="13 14">SA3</strain>
    </source>
</reference>
<comment type="subcellular location">
    <subcellularLocation>
        <location evidence="2">Cell membrane</location>
        <topology evidence="2">Multi-pass membrane protein</topology>
    </subcellularLocation>
</comment>
<evidence type="ECO:0000256" key="5">
    <source>
        <dbReference type="ARBA" id="ARBA00022553"/>
    </source>
</evidence>
<dbReference type="PRINTS" id="PR00344">
    <property type="entry name" value="BCTRLSENSOR"/>
</dbReference>
<feature type="domain" description="Histidine kinase" evidence="11">
    <location>
        <begin position="224"/>
        <end position="420"/>
    </location>
</feature>
<dbReference type="InterPro" id="IPR004358">
    <property type="entry name" value="Sig_transdc_His_kin-like_C"/>
</dbReference>
<dbReference type="PANTHER" id="PTHR44936:SF10">
    <property type="entry name" value="SENSOR PROTEIN RSTB"/>
    <property type="match status" value="1"/>
</dbReference>
<dbReference type="Pfam" id="PF00512">
    <property type="entry name" value="HisKA"/>
    <property type="match status" value="1"/>
</dbReference>
<keyword evidence="9" id="KW-0067">ATP-binding</keyword>
<sequence>MKRLADFPLYLQIFFAFSGALLIVVTLTIVLWLCNNDDSRHRDAFATFAELVEQNLPPASAPPRAQAAAIDRWMVRTRARFALFAPDGALLSRPLQPLLPRPAHSVPGGSFDDWYATRFVWPLQDGRLLVIQLSLDRIKRPWLFILLLIALAVSVALVSLPVIRRLTARLESLQQSVESLGQGQLSARVLVTGRDEVAQLAASFNRSAAQIEQLVQSQKTMLANASHELRSPLTRIQMAAALLAGDASVARRELQRSVTELDELVDEILTLSRLEMATTLVSGTFELSDVTAIAAEECASVQVELSAQHVVAEVDARLLRRLLRNLLDNARRYAGERIEVHLQQEEHYFRLEVKDRGPGIPPEEIERIFAPFYRLHHAQPGTGLGLALVRSIVHHHGGSITVRNRQGGGACFSLRLPLAVT</sequence>
<dbReference type="InterPro" id="IPR003661">
    <property type="entry name" value="HisK_dim/P_dom"/>
</dbReference>
<dbReference type="FunFam" id="3.30.565.10:FF:000006">
    <property type="entry name" value="Sensor histidine kinase WalK"/>
    <property type="match status" value="1"/>
</dbReference>
<dbReference type="InterPro" id="IPR003660">
    <property type="entry name" value="HAMP_dom"/>
</dbReference>
<dbReference type="Pfam" id="PF02518">
    <property type="entry name" value="HATPase_c"/>
    <property type="match status" value="1"/>
</dbReference>
<dbReference type="GO" id="GO:0005524">
    <property type="term" value="F:ATP binding"/>
    <property type="evidence" value="ECO:0007669"/>
    <property type="project" value="UniProtKB-KW"/>
</dbReference>
<dbReference type="AlphaFoldDB" id="A0A8E1VA86"/>
<dbReference type="PROSITE" id="PS50109">
    <property type="entry name" value="HIS_KIN"/>
    <property type="match status" value="1"/>
</dbReference>
<dbReference type="InterPro" id="IPR005467">
    <property type="entry name" value="His_kinase_dom"/>
</dbReference>
<dbReference type="SMART" id="SM00388">
    <property type="entry name" value="HisKA"/>
    <property type="match status" value="1"/>
</dbReference>
<dbReference type="SMART" id="SM00304">
    <property type="entry name" value="HAMP"/>
    <property type="match status" value="1"/>
</dbReference>
<keyword evidence="10" id="KW-0472">Membrane</keyword>
<dbReference type="SMART" id="SM00387">
    <property type="entry name" value="HATPase_c"/>
    <property type="match status" value="1"/>
</dbReference>
<evidence type="ECO:0000256" key="2">
    <source>
        <dbReference type="ARBA" id="ARBA00004651"/>
    </source>
</evidence>
<keyword evidence="8" id="KW-0418">Kinase</keyword>
<dbReference type="Gene3D" id="3.30.565.10">
    <property type="entry name" value="Histidine kinase-like ATPase, C-terminal domain"/>
    <property type="match status" value="1"/>
</dbReference>
<dbReference type="SUPFAM" id="SSF158472">
    <property type="entry name" value="HAMP domain-like"/>
    <property type="match status" value="1"/>
</dbReference>
<evidence type="ECO:0000313" key="14">
    <source>
        <dbReference type="Proteomes" id="UP000071979"/>
    </source>
</evidence>
<dbReference type="Gene3D" id="1.10.287.130">
    <property type="match status" value="1"/>
</dbReference>
<evidence type="ECO:0000313" key="13">
    <source>
        <dbReference type="EMBL" id="KTS69837.1"/>
    </source>
</evidence>
<evidence type="ECO:0000259" key="12">
    <source>
        <dbReference type="PROSITE" id="PS50885"/>
    </source>
</evidence>
<keyword evidence="6" id="KW-0808">Transferase</keyword>
<keyword evidence="4" id="KW-1003">Cell membrane</keyword>
<dbReference type="CDD" id="cd06225">
    <property type="entry name" value="HAMP"/>
    <property type="match status" value="1"/>
</dbReference>
<dbReference type="CDD" id="cd00075">
    <property type="entry name" value="HATPase"/>
    <property type="match status" value="1"/>
</dbReference>
<proteinExistence type="predicted"/>
<dbReference type="SUPFAM" id="SSF47384">
    <property type="entry name" value="Homodimeric domain of signal transducing histidine kinase"/>
    <property type="match status" value="1"/>
</dbReference>
<comment type="catalytic activity">
    <reaction evidence="1">
        <text>ATP + protein L-histidine = ADP + protein N-phospho-L-histidine.</text>
        <dbReference type="EC" id="2.7.13.3"/>
    </reaction>
</comment>
<dbReference type="Pfam" id="PF00672">
    <property type="entry name" value="HAMP"/>
    <property type="match status" value="1"/>
</dbReference>
<gene>
    <name evidence="13" type="ORF">SA3R_01020</name>
</gene>
<dbReference type="Gene3D" id="6.10.340.10">
    <property type="match status" value="1"/>
</dbReference>
<evidence type="ECO:0000256" key="8">
    <source>
        <dbReference type="ARBA" id="ARBA00022777"/>
    </source>
</evidence>
<evidence type="ECO:0000256" key="1">
    <source>
        <dbReference type="ARBA" id="ARBA00000085"/>
    </source>
</evidence>
<dbReference type="PANTHER" id="PTHR44936">
    <property type="entry name" value="SENSOR PROTEIN CREC"/>
    <property type="match status" value="1"/>
</dbReference>
<dbReference type="GO" id="GO:0005886">
    <property type="term" value="C:plasma membrane"/>
    <property type="evidence" value="ECO:0007669"/>
    <property type="project" value="UniProtKB-SubCell"/>
</dbReference>
<name>A0A8E1VA86_9GAMM</name>
<feature type="transmembrane region" description="Helical" evidence="10">
    <location>
        <begin position="12"/>
        <end position="34"/>
    </location>
</feature>
<dbReference type="InterPro" id="IPR036890">
    <property type="entry name" value="HATPase_C_sf"/>
</dbReference>
<protein>
    <recommendedName>
        <fullName evidence="3">histidine kinase</fullName>
        <ecNumber evidence="3">2.7.13.3</ecNumber>
    </recommendedName>
</protein>
<dbReference type="CDD" id="cd00082">
    <property type="entry name" value="HisKA"/>
    <property type="match status" value="1"/>
</dbReference>
<dbReference type="PROSITE" id="PS50885">
    <property type="entry name" value="HAMP"/>
    <property type="match status" value="1"/>
</dbReference>
<dbReference type="Proteomes" id="UP000071979">
    <property type="component" value="Unassembled WGS sequence"/>
</dbReference>
<accession>A0A8E1VA86</accession>
<feature type="transmembrane region" description="Helical" evidence="10">
    <location>
        <begin position="142"/>
        <end position="163"/>
    </location>
</feature>
<organism evidence="13 14">
    <name type="scientific">Pantoea dispersa</name>
    <dbReference type="NCBI Taxonomy" id="59814"/>
    <lineage>
        <taxon>Bacteria</taxon>
        <taxon>Pseudomonadati</taxon>
        <taxon>Pseudomonadota</taxon>
        <taxon>Gammaproteobacteria</taxon>
        <taxon>Enterobacterales</taxon>
        <taxon>Erwiniaceae</taxon>
        <taxon>Pantoea</taxon>
    </lineage>
</organism>
<keyword evidence="10" id="KW-1133">Transmembrane helix</keyword>
<dbReference type="InterPro" id="IPR003594">
    <property type="entry name" value="HATPase_dom"/>
</dbReference>
<dbReference type="RefSeq" id="WP_058775099.1">
    <property type="nucleotide sequence ID" value="NZ_LDSD01000007.1"/>
</dbReference>
<evidence type="ECO:0000256" key="4">
    <source>
        <dbReference type="ARBA" id="ARBA00022475"/>
    </source>
</evidence>
<dbReference type="EC" id="2.7.13.3" evidence="3"/>
<dbReference type="SUPFAM" id="SSF55874">
    <property type="entry name" value="ATPase domain of HSP90 chaperone/DNA topoisomerase II/histidine kinase"/>
    <property type="match status" value="1"/>
</dbReference>
<keyword evidence="10" id="KW-0812">Transmembrane</keyword>
<evidence type="ECO:0000256" key="9">
    <source>
        <dbReference type="ARBA" id="ARBA00022840"/>
    </source>
</evidence>
<keyword evidence="7" id="KW-0547">Nucleotide-binding</keyword>
<evidence type="ECO:0000256" key="10">
    <source>
        <dbReference type="SAM" id="Phobius"/>
    </source>
</evidence>
<feature type="domain" description="HAMP" evidence="12">
    <location>
        <begin position="164"/>
        <end position="216"/>
    </location>
</feature>
<evidence type="ECO:0000256" key="6">
    <source>
        <dbReference type="ARBA" id="ARBA00022679"/>
    </source>
</evidence>
<evidence type="ECO:0000256" key="7">
    <source>
        <dbReference type="ARBA" id="ARBA00022741"/>
    </source>
</evidence>
<dbReference type="EMBL" id="LDSE01000001">
    <property type="protein sequence ID" value="KTS69837.1"/>
    <property type="molecule type" value="Genomic_DNA"/>
</dbReference>
<comment type="caution">
    <text evidence="13">The sequence shown here is derived from an EMBL/GenBank/DDBJ whole genome shotgun (WGS) entry which is preliminary data.</text>
</comment>